<dbReference type="SUPFAM" id="SSF63829">
    <property type="entry name" value="Calcium-dependent phosphotriesterase"/>
    <property type="match status" value="1"/>
</dbReference>
<dbReference type="Pfam" id="PF20067">
    <property type="entry name" value="SSL_N"/>
    <property type="match status" value="1"/>
</dbReference>
<dbReference type="GO" id="GO:0016787">
    <property type="term" value="F:hydrolase activity"/>
    <property type="evidence" value="ECO:0007669"/>
    <property type="project" value="TreeGrafter"/>
</dbReference>
<reference evidence="5" key="1">
    <citation type="submission" date="2019-02" db="EMBL/GenBank/DDBJ databases">
        <authorList>
            <person name="Gruber-Vodicka R. H."/>
            <person name="Seah K. B. B."/>
        </authorList>
    </citation>
    <scope>NUCLEOTIDE SEQUENCE</scope>
    <source>
        <strain evidence="5">BECK_BZ131</strain>
    </source>
</reference>
<dbReference type="PANTHER" id="PTHR10426:SF88">
    <property type="entry name" value="ADIPOCYTE PLASMA MEMBRANE-ASSOCIATED PROTEIN HEMOMUCIN-RELATED"/>
    <property type="match status" value="1"/>
</dbReference>
<accession>A0A450U447</accession>
<sequence>MKYIAIFLSSIIAGLLLLGLIPGPIDSVPYHPPPAPASTGVFAPNTALKEAERLAKGLVYGPEDVDVDSEGRIYGGTEDGKIIRILKDGTVETFAQTGGRPLGLHFDGQGNLIVCDAWKGLLSIDSRGTITTLSTQAEGVPFSFTNDLDIDAEGIIYFTDASHKFHRPEYILDFMEAKPYGRLLSYDPNTGKTRVLLRNLYFANGVALSEREDFVVVNETARYRIIRYWLKGEKAGTRELFMDNLPGFPDGISSDRKGTFWLAMLAPRNAMLDTLHPLPTLKNLLAKLPKFLLPKAKPYGLVLALDEHGNVTKSLHDADGSYLTEITSVQEHDGILYLGNLYQDWVGRLSLSAPKF</sequence>
<dbReference type="InterPro" id="IPR018119">
    <property type="entry name" value="Strictosidine_synth_cons-reg"/>
</dbReference>
<evidence type="ECO:0000256" key="1">
    <source>
        <dbReference type="ARBA" id="ARBA00009191"/>
    </source>
</evidence>
<dbReference type="EMBL" id="CAADFE010000163">
    <property type="protein sequence ID" value="VFJ78034.1"/>
    <property type="molecule type" value="Genomic_DNA"/>
</dbReference>
<protein>
    <submittedName>
        <fullName evidence="5">Gluconolactonase</fullName>
    </submittedName>
</protein>
<dbReference type="GO" id="GO:0012505">
    <property type="term" value="C:endomembrane system"/>
    <property type="evidence" value="ECO:0007669"/>
    <property type="project" value="TreeGrafter"/>
</dbReference>
<keyword evidence="2" id="KW-0597">Phosphoprotein</keyword>
<gene>
    <name evidence="5" type="ORF">BECKFW1821C_GA0114237_11633</name>
</gene>
<evidence type="ECO:0000313" key="5">
    <source>
        <dbReference type="EMBL" id="VFJ78034.1"/>
    </source>
</evidence>
<evidence type="ECO:0000256" key="2">
    <source>
        <dbReference type="ARBA" id="ARBA00022553"/>
    </source>
</evidence>
<keyword evidence="3" id="KW-0325">Glycoprotein</keyword>
<proteinExistence type="inferred from homology"/>
<dbReference type="Pfam" id="PF03088">
    <property type="entry name" value="Str_synth"/>
    <property type="match status" value="1"/>
</dbReference>
<dbReference type="InterPro" id="IPR011042">
    <property type="entry name" value="6-blade_b-propeller_TolB-like"/>
</dbReference>
<dbReference type="Gene3D" id="2.120.10.30">
    <property type="entry name" value="TolB, C-terminal domain"/>
    <property type="match status" value="1"/>
</dbReference>
<name>A0A450U447_9GAMM</name>
<dbReference type="AlphaFoldDB" id="A0A450U447"/>
<comment type="similarity">
    <text evidence="1">Belongs to the strictosidine synthase family.</text>
</comment>
<evidence type="ECO:0000259" key="4">
    <source>
        <dbReference type="Pfam" id="PF03088"/>
    </source>
</evidence>
<dbReference type="PANTHER" id="PTHR10426">
    <property type="entry name" value="STRICTOSIDINE SYNTHASE-RELATED"/>
    <property type="match status" value="1"/>
</dbReference>
<evidence type="ECO:0000256" key="3">
    <source>
        <dbReference type="ARBA" id="ARBA00023180"/>
    </source>
</evidence>
<dbReference type="FunFam" id="2.120.10.30:FF:000066">
    <property type="entry name" value="ABC transporter permease protein"/>
    <property type="match status" value="1"/>
</dbReference>
<organism evidence="5">
    <name type="scientific">Candidatus Kentrum sp. FW</name>
    <dbReference type="NCBI Taxonomy" id="2126338"/>
    <lineage>
        <taxon>Bacteria</taxon>
        <taxon>Pseudomonadati</taxon>
        <taxon>Pseudomonadota</taxon>
        <taxon>Gammaproteobacteria</taxon>
        <taxon>Candidatus Kentrum</taxon>
    </lineage>
</organism>
<feature type="domain" description="Strictosidine synthase conserved region" evidence="4">
    <location>
        <begin position="146"/>
        <end position="233"/>
    </location>
</feature>